<protein>
    <submittedName>
        <fullName evidence="2 4">Uncharacterized protein</fullName>
    </submittedName>
</protein>
<reference evidence="2 4" key="1">
    <citation type="journal article" date="2020" name="Stud. Mycol.">
        <title>101 Dothideomycetes genomes: a test case for predicting lifestyles and emergence of pathogens.</title>
        <authorList>
            <person name="Haridas S."/>
            <person name="Albert R."/>
            <person name="Binder M."/>
            <person name="Bloem J."/>
            <person name="Labutti K."/>
            <person name="Salamov A."/>
            <person name="Andreopoulos B."/>
            <person name="Baker S."/>
            <person name="Barry K."/>
            <person name="Bills G."/>
            <person name="Bluhm B."/>
            <person name="Cannon C."/>
            <person name="Castanera R."/>
            <person name="Culley D."/>
            <person name="Daum C."/>
            <person name="Ezra D."/>
            <person name="Gonzalez J."/>
            <person name="Henrissat B."/>
            <person name="Kuo A."/>
            <person name="Liang C."/>
            <person name="Lipzen A."/>
            <person name="Lutzoni F."/>
            <person name="Magnuson J."/>
            <person name="Mondo S."/>
            <person name="Nolan M."/>
            <person name="Ohm R."/>
            <person name="Pangilinan J."/>
            <person name="Park H.-J."/>
            <person name="Ramirez L."/>
            <person name="Alfaro M."/>
            <person name="Sun H."/>
            <person name="Tritt A."/>
            <person name="Yoshinaga Y."/>
            <person name="Zwiers L.-H."/>
            <person name="Turgeon B."/>
            <person name="Goodwin S."/>
            <person name="Spatafora J."/>
            <person name="Crous P."/>
            <person name="Grigoriev I."/>
        </authorList>
    </citation>
    <scope>NUCLEOTIDE SEQUENCE</scope>
    <source>
        <strain evidence="2 4">CBS 304.34</strain>
    </source>
</reference>
<gene>
    <name evidence="2 4" type="ORF">BDZ99DRAFT_497378</name>
</gene>
<evidence type="ECO:0000313" key="4">
    <source>
        <dbReference type="RefSeq" id="XP_033578672.1"/>
    </source>
</evidence>
<reference evidence="4" key="3">
    <citation type="submission" date="2025-04" db="UniProtKB">
        <authorList>
            <consortium name="RefSeq"/>
        </authorList>
    </citation>
    <scope>IDENTIFICATION</scope>
    <source>
        <strain evidence="4">CBS 304.34</strain>
    </source>
</reference>
<dbReference type="RefSeq" id="XP_033578672.1">
    <property type="nucleotide sequence ID" value="XM_033723510.1"/>
</dbReference>
<name>A0A6A6YT18_9PEZI</name>
<dbReference type="AlphaFoldDB" id="A0A6A6YT18"/>
<evidence type="ECO:0000313" key="3">
    <source>
        <dbReference type="Proteomes" id="UP000504636"/>
    </source>
</evidence>
<accession>A0A6A6YT18</accession>
<dbReference type="OrthoDB" id="3886371at2759"/>
<dbReference type="EMBL" id="MU003698">
    <property type="protein sequence ID" value="KAF2811708.1"/>
    <property type="molecule type" value="Genomic_DNA"/>
</dbReference>
<organism evidence="2">
    <name type="scientific">Mytilinidion resinicola</name>
    <dbReference type="NCBI Taxonomy" id="574789"/>
    <lineage>
        <taxon>Eukaryota</taxon>
        <taxon>Fungi</taxon>
        <taxon>Dikarya</taxon>
        <taxon>Ascomycota</taxon>
        <taxon>Pezizomycotina</taxon>
        <taxon>Dothideomycetes</taxon>
        <taxon>Pleosporomycetidae</taxon>
        <taxon>Mytilinidiales</taxon>
        <taxon>Mytilinidiaceae</taxon>
        <taxon>Mytilinidion</taxon>
    </lineage>
</organism>
<sequence>MYEHIFSCASVVSVWKNLRAGPGQDGLVVTFQYPRGTGVTPAANTNGIIGKLGGVGKSGGVEGTVKASQIGLIVPWRSLREQEKQAKEREREIAECVVRLVGEVGFEELPPSLQNSASSNPYIQIRHIAAGISRQMSRVECAMMDNAPYARGKNLHTGGEIVRKFLPSITALFRQDPAPRRMTFELLVELKDIVLFGTACADRELVEDDLNGYTSFEEVDEALAKSLGESAKERWLDDEDEILYHLEGFETTAEAMKRLGVDDFCAKAIITLKRMVDRRTLFEFAQNKKKRDGRCREYSRCMKWAETAWKQGGGCRRGCKNEDEDPEGLPSWHSSSRHFVKSGMISMSNGSSGAKRLESKG</sequence>
<dbReference type="GeneID" id="54464403"/>
<feature type="region of interest" description="Disordered" evidence="1">
    <location>
        <begin position="315"/>
        <end position="335"/>
    </location>
</feature>
<proteinExistence type="predicted"/>
<evidence type="ECO:0000256" key="1">
    <source>
        <dbReference type="SAM" id="MobiDB-lite"/>
    </source>
</evidence>
<keyword evidence="3" id="KW-1185">Reference proteome</keyword>
<evidence type="ECO:0000313" key="2">
    <source>
        <dbReference type="EMBL" id="KAF2811708.1"/>
    </source>
</evidence>
<dbReference type="Proteomes" id="UP000504636">
    <property type="component" value="Unplaced"/>
</dbReference>
<reference evidence="4" key="2">
    <citation type="submission" date="2020-04" db="EMBL/GenBank/DDBJ databases">
        <authorList>
            <consortium name="NCBI Genome Project"/>
        </authorList>
    </citation>
    <scope>NUCLEOTIDE SEQUENCE</scope>
    <source>
        <strain evidence="4">CBS 304.34</strain>
    </source>
</reference>